<gene>
    <name evidence="2" type="ORF">CPB84DRAFT_1744123</name>
</gene>
<dbReference type="EMBL" id="JADNYJ010000010">
    <property type="protein sequence ID" value="KAF8909047.1"/>
    <property type="molecule type" value="Genomic_DNA"/>
</dbReference>
<organism evidence="2 3">
    <name type="scientific">Gymnopilus junonius</name>
    <name type="common">Spectacular rustgill mushroom</name>
    <name type="synonym">Gymnopilus spectabilis subsp. junonius</name>
    <dbReference type="NCBI Taxonomy" id="109634"/>
    <lineage>
        <taxon>Eukaryota</taxon>
        <taxon>Fungi</taxon>
        <taxon>Dikarya</taxon>
        <taxon>Basidiomycota</taxon>
        <taxon>Agaricomycotina</taxon>
        <taxon>Agaricomycetes</taxon>
        <taxon>Agaricomycetidae</taxon>
        <taxon>Agaricales</taxon>
        <taxon>Agaricineae</taxon>
        <taxon>Hymenogastraceae</taxon>
        <taxon>Gymnopilus</taxon>
    </lineage>
</organism>
<evidence type="ECO:0000313" key="2">
    <source>
        <dbReference type="EMBL" id="KAF8909047.1"/>
    </source>
</evidence>
<name>A0A9P5TT85_GYMJU</name>
<protein>
    <submittedName>
        <fullName evidence="2">Uncharacterized protein</fullName>
    </submittedName>
</protein>
<proteinExistence type="predicted"/>
<feature type="region of interest" description="Disordered" evidence="1">
    <location>
        <begin position="1"/>
        <end position="27"/>
    </location>
</feature>
<feature type="compositionally biased region" description="Basic and acidic residues" evidence="1">
    <location>
        <begin position="47"/>
        <end position="58"/>
    </location>
</feature>
<accession>A0A9P5TT85</accession>
<keyword evidence="3" id="KW-1185">Reference proteome</keyword>
<feature type="region of interest" description="Disordered" evidence="1">
    <location>
        <begin position="46"/>
        <end position="85"/>
    </location>
</feature>
<reference evidence="2" key="1">
    <citation type="submission" date="2020-11" db="EMBL/GenBank/DDBJ databases">
        <authorList>
            <consortium name="DOE Joint Genome Institute"/>
            <person name="Ahrendt S."/>
            <person name="Riley R."/>
            <person name="Andreopoulos W."/>
            <person name="LaButti K."/>
            <person name="Pangilinan J."/>
            <person name="Ruiz-duenas F.J."/>
            <person name="Barrasa J.M."/>
            <person name="Sanchez-Garcia M."/>
            <person name="Camarero S."/>
            <person name="Miyauchi S."/>
            <person name="Serrano A."/>
            <person name="Linde D."/>
            <person name="Babiker R."/>
            <person name="Drula E."/>
            <person name="Ayuso-Fernandez I."/>
            <person name="Pacheco R."/>
            <person name="Padilla G."/>
            <person name="Ferreira P."/>
            <person name="Barriuso J."/>
            <person name="Kellner H."/>
            <person name="Castanera R."/>
            <person name="Alfaro M."/>
            <person name="Ramirez L."/>
            <person name="Pisabarro A.G."/>
            <person name="Kuo A."/>
            <person name="Tritt A."/>
            <person name="Lipzen A."/>
            <person name="He G."/>
            <person name="Yan M."/>
            <person name="Ng V."/>
            <person name="Cullen D."/>
            <person name="Martin F."/>
            <person name="Rosso M.-N."/>
            <person name="Henrissat B."/>
            <person name="Hibbett D."/>
            <person name="Martinez A.T."/>
            <person name="Grigoriev I.V."/>
        </authorList>
    </citation>
    <scope>NUCLEOTIDE SEQUENCE</scope>
    <source>
        <strain evidence="2">AH 44721</strain>
    </source>
</reference>
<sequence length="144" mass="15686">MFREPQSHKSTSQAQSATEQSLDHGPKQPLLWATLTFSANPSSFNSEWRRQHGSEKVKLSTVSKQLNRKGKKKEHTAVSKAGQQQWRTSIHDAVVDARPVNGLGGVHASVEGGGGVRVGMVEVSRWKEEAEGGGDEGESILQNE</sequence>
<feature type="compositionally biased region" description="Low complexity" evidence="1">
    <location>
        <begin position="10"/>
        <end position="20"/>
    </location>
</feature>
<comment type="caution">
    <text evidence="2">The sequence shown here is derived from an EMBL/GenBank/DDBJ whole genome shotgun (WGS) entry which is preliminary data.</text>
</comment>
<dbReference type="AlphaFoldDB" id="A0A9P5TT85"/>
<evidence type="ECO:0000313" key="3">
    <source>
        <dbReference type="Proteomes" id="UP000724874"/>
    </source>
</evidence>
<dbReference type="Proteomes" id="UP000724874">
    <property type="component" value="Unassembled WGS sequence"/>
</dbReference>
<evidence type="ECO:0000256" key="1">
    <source>
        <dbReference type="SAM" id="MobiDB-lite"/>
    </source>
</evidence>